<comment type="similarity">
    <text evidence="1">Belongs to the DNA polymerase type-B family.</text>
</comment>
<evidence type="ECO:0000256" key="5">
    <source>
        <dbReference type="ARBA" id="ARBA00022932"/>
    </source>
</evidence>
<organism evidence="6 7">
    <name type="scientific">Streblomastix strix</name>
    <dbReference type="NCBI Taxonomy" id="222440"/>
    <lineage>
        <taxon>Eukaryota</taxon>
        <taxon>Metamonada</taxon>
        <taxon>Preaxostyla</taxon>
        <taxon>Oxymonadida</taxon>
        <taxon>Streblomastigidae</taxon>
        <taxon>Streblomastix</taxon>
    </lineage>
</organism>
<dbReference type="GO" id="GO:0000166">
    <property type="term" value="F:nucleotide binding"/>
    <property type="evidence" value="ECO:0007669"/>
    <property type="project" value="InterPro"/>
</dbReference>
<dbReference type="InterPro" id="IPR043502">
    <property type="entry name" value="DNA/RNA_pol_sf"/>
</dbReference>
<evidence type="ECO:0000313" key="7">
    <source>
        <dbReference type="Proteomes" id="UP000324800"/>
    </source>
</evidence>
<evidence type="ECO:0000256" key="2">
    <source>
        <dbReference type="ARBA" id="ARBA00012417"/>
    </source>
</evidence>
<dbReference type="SUPFAM" id="SSF56672">
    <property type="entry name" value="DNA/RNA polymerases"/>
    <property type="match status" value="1"/>
</dbReference>
<comment type="caution">
    <text evidence="6">The sequence shown here is derived from an EMBL/GenBank/DDBJ whole genome shotgun (WGS) entry which is preliminary data.</text>
</comment>
<dbReference type="PANTHER" id="PTHR33206">
    <property type="entry name" value="PROTEIN CBG10425"/>
    <property type="match status" value="1"/>
</dbReference>
<dbReference type="EMBL" id="SNRW01006383">
    <property type="protein sequence ID" value="KAA6383188.1"/>
    <property type="molecule type" value="Genomic_DNA"/>
</dbReference>
<keyword evidence="4" id="KW-0548">Nucleotidyltransferase</keyword>
<accession>A0A5J4VKR1</accession>
<evidence type="ECO:0000256" key="4">
    <source>
        <dbReference type="ARBA" id="ARBA00022695"/>
    </source>
</evidence>
<dbReference type="PANTHER" id="PTHR33206:SF1">
    <property type="entry name" value="DNA-DIRECTED DNA POLYMERASE"/>
    <property type="match status" value="1"/>
</dbReference>
<name>A0A5J4VKR1_9EUKA</name>
<gene>
    <name evidence="6" type="ORF">EZS28_021284</name>
</gene>
<dbReference type="GO" id="GO:0003887">
    <property type="term" value="F:DNA-directed DNA polymerase activity"/>
    <property type="evidence" value="ECO:0007669"/>
    <property type="project" value="UniProtKB-KW"/>
</dbReference>
<dbReference type="InterPro" id="IPR006172">
    <property type="entry name" value="DNA-dir_DNA_pol_B"/>
</dbReference>
<protein>
    <recommendedName>
        <fullName evidence="2">DNA-directed DNA polymerase</fullName>
        <ecNumber evidence="2">2.7.7.7</ecNumber>
    </recommendedName>
</protein>
<dbReference type="Gene3D" id="3.90.1600.10">
    <property type="entry name" value="Palm domain of DNA polymerase"/>
    <property type="match status" value="1"/>
</dbReference>
<dbReference type="EC" id="2.7.7.7" evidence="2"/>
<evidence type="ECO:0000313" key="6">
    <source>
        <dbReference type="EMBL" id="KAA6383188.1"/>
    </source>
</evidence>
<evidence type="ECO:0000256" key="3">
    <source>
        <dbReference type="ARBA" id="ARBA00022679"/>
    </source>
</evidence>
<keyword evidence="3" id="KW-0808">Transferase</keyword>
<sequence>ELKYNQLNGVFCMENMNNLADVFGALNFDIGAIEYKRKAYHELAPAHKSQGDERENIDLTQEQALILIDGLENVTVHNYKTDRDNNQASLFTLFLSINSLRKIPDADEGFMDAIYDAVSELPGLTDKARENFDKQRELLYDKSSSPYYLQSLVKNTNQEYYKEKFLPTLVKKVVATQQTKPTYENLVNAVGGTVVGATQVEFAVNCDESGTIKEEPKDFNILLVHFRNKFHFLYISDTQALTGLAYCPICKLHAVKVNDISGHWDRDLKKHIEQCKQNNGKQVKLSGNQIPFAPHITGNKTYEYFWSRQELHKFKPTKYYITYDFETMEEQINRYFGKETNKEDNETVRNSFQNSALVPLSVASTIKSKNGLKSIYFDVRSNVYLSVAGEKILTQNFIQQWLEALFEEALQVKQDNMYDDPDVPYDIAVPVLGFNSAHFDMIFVLPYLTSSKWHITNYLGDFSRIKRVEVRHKITGVRIQFLDAELFVTKMKLKDFAKDFGKKTNKRSDNKGIFPYTAFNTTNYNEVLNITEPFEQKEFFNELTQQNLSNSDYTDYLLDQLIIIVNKNGKVTDTIKKFNNRWDYLQYYNELDTQIMIEPIDNLIKMNFNNGLDMFNYLSMASCANGTKYKMCCDDLDLNSRYVNRDDQAFVQFTPFELTQEHWNKKVASYNMQDTKAGRDTKDNVKESDFQYFREIVYQGQCWFCEVRFTNKNPPTLDRIDNSLGHSKNNVQLACQWCNVKRGNRDPYITKGLIQLKRYYLSKGLPMPLTDEDTYHKLRPNITGGLANAFHRYNVKDETHINKIKFEGQYVLSYDLDHVMTHVCGYDFNSLYPSVMSGIPHDFIKYTGKRIYMPGYELDRIECETGNQKQLGLKIINNPLRFSNKQSEIDSVTVFVAEVKGHIDYKYINDYINCPPIIRKYKYKTLESVIGDFMHQHMKNNSLKTGGEENKLTVLLSTMGKYMCFYSYYLWLLIDDCHFIIDDVKCVMTFSKHIGFESFVKKFMQQRIQSKIEGNSGGEQFSKIAMNSSYGSDGMNQEHFSDIKLCDIHETFRKHLNGRFKSDRKLGDNLYAVEFEQQKFNCKTCLQVAFAVLDCAKYWFMNFYYNFLTPMIDMNRVHLIYCDTDSMMLAVAGDPKQNYTQGFSAVIKDKQFYDKNFYKFFPKPKQVIEQENKCSKSKIKELQIQDEKKPLGVAYEHCGSTLIALAPKNYWLRQEFDKKDPIVVKLKGMSLKLNPQINKDAYENNIKNGKIVKGKNTSLRQHQERNSDDEVFSKMSRINTTKNGITGVHTKMIVLENQCCCPYIDGISADKYKIQYKMLMPPQN</sequence>
<dbReference type="Proteomes" id="UP000324800">
    <property type="component" value="Unassembled WGS sequence"/>
</dbReference>
<dbReference type="Gene3D" id="3.30.40.220">
    <property type="match status" value="1"/>
</dbReference>
<dbReference type="PROSITE" id="PS00116">
    <property type="entry name" value="DNA_POLYMERASE_B"/>
    <property type="match status" value="1"/>
</dbReference>
<dbReference type="PRINTS" id="PR00106">
    <property type="entry name" value="DNAPOLB"/>
</dbReference>
<dbReference type="InterPro" id="IPR023211">
    <property type="entry name" value="DNA_pol_palm_dom_sf"/>
</dbReference>
<dbReference type="GO" id="GO:0003676">
    <property type="term" value="F:nucleic acid binding"/>
    <property type="evidence" value="ECO:0007669"/>
    <property type="project" value="InterPro"/>
</dbReference>
<evidence type="ECO:0000256" key="1">
    <source>
        <dbReference type="ARBA" id="ARBA00005755"/>
    </source>
</evidence>
<feature type="non-terminal residue" evidence="6">
    <location>
        <position position="1"/>
    </location>
</feature>
<dbReference type="InterPro" id="IPR017964">
    <property type="entry name" value="DNA-dir_DNA_pol_B_CS"/>
</dbReference>
<reference evidence="6 7" key="1">
    <citation type="submission" date="2019-03" db="EMBL/GenBank/DDBJ databases">
        <title>Single cell metagenomics reveals metabolic interactions within the superorganism composed of flagellate Streblomastix strix and complex community of Bacteroidetes bacteria on its surface.</title>
        <authorList>
            <person name="Treitli S.C."/>
            <person name="Kolisko M."/>
            <person name="Husnik F."/>
            <person name="Keeling P."/>
            <person name="Hampl V."/>
        </authorList>
    </citation>
    <scope>NUCLEOTIDE SEQUENCE [LARGE SCALE GENOMIC DNA]</scope>
    <source>
        <strain evidence="6">ST1C</strain>
    </source>
</reference>
<keyword evidence="5" id="KW-0239">DNA-directed DNA polymerase</keyword>
<proteinExistence type="inferred from homology"/>